<dbReference type="Gene3D" id="3.40.50.1820">
    <property type="entry name" value="alpha/beta hydrolase"/>
    <property type="match status" value="2"/>
</dbReference>
<proteinExistence type="predicted"/>
<dbReference type="InterPro" id="IPR029058">
    <property type="entry name" value="AB_hydrolase_fold"/>
</dbReference>
<accession>A0ABP1AAI3</accession>
<evidence type="ECO:0000256" key="2">
    <source>
        <dbReference type="ARBA" id="ARBA00023098"/>
    </source>
</evidence>
<evidence type="ECO:0000313" key="6">
    <source>
        <dbReference type="Proteomes" id="UP001497522"/>
    </source>
</evidence>
<dbReference type="PIRSF" id="PIRSF031088">
    <property type="entry name" value="UCP031088_abhydr"/>
    <property type="match status" value="1"/>
</dbReference>
<dbReference type="SUPFAM" id="SSF53474">
    <property type="entry name" value="alpha/beta-Hydrolases"/>
    <property type="match status" value="1"/>
</dbReference>
<dbReference type="InterPro" id="IPR000073">
    <property type="entry name" value="AB_hydrolase_1"/>
</dbReference>
<feature type="region of interest" description="Disordered" evidence="3">
    <location>
        <begin position="1"/>
        <end position="26"/>
    </location>
</feature>
<organism evidence="5 6">
    <name type="scientific">Sphagnum jensenii</name>
    <dbReference type="NCBI Taxonomy" id="128206"/>
    <lineage>
        <taxon>Eukaryota</taxon>
        <taxon>Viridiplantae</taxon>
        <taxon>Streptophyta</taxon>
        <taxon>Embryophyta</taxon>
        <taxon>Bryophyta</taxon>
        <taxon>Sphagnophytina</taxon>
        <taxon>Sphagnopsida</taxon>
        <taxon>Sphagnales</taxon>
        <taxon>Sphagnaceae</taxon>
        <taxon>Sphagnum</taxon>
    </lineage>
</organism>
<dbReference type="Pfam" id="PF12697">
    <property type="entry name" value="Abhydrolase_6"/>
    <property type="match status" value="1"/>
</dbReference>
<keyword evidence="2" id="KW-0443">Lipid metabolism</keyword>
<feature type="domain" description="AB hydrolase-1" evidence="4">
    <location>
        <begin position="305"/>
        <end position="510"/>
    </location>
</feature>
<feature type="compositionally biased region" description="Basic and acidic residues" evidence="3">
    <location>
        <begin position="1"/>
        <end position="11"/>
    </location>
</feature>
<dbReference type="EMBL" id="OZ023711">
    <property type="protein sequence ID" value="CAK9859515.1"/>
    <property type="molecule type" value="Genomic_DNA"/>
</dbReference>
<name>A0ABP1AAI3_9BRYO</name>
<keyword evidence="1" id="KW-0442">Lipid degradation</keyword>
<reference evidence="5" key="1">
    <citation type="submission" date="2024-03" db="EMBL/GenBank/DDBJ databases">
        <authorList>
            <consortium name="ELIXIR-Norway"/>
            <consortium name="Elixir Norway"/>
        </authorList>
    </citation>
    <scope>NUCLEOTIDE SEQUENCE</scope>
</reference>
<dbReference type="PANTHER" id="PTHR11005">
    <property type="entry name" value="LYSOSOMAL ACID LIPASE-RELATED"/>
    <property type="match status" value="1"/>
</dbReference>
<protein>
    <recommendedName>
        <fullName evidence="4">AB hydrolase-1 domain-containing protein</fullName>
    </recommendedName>
</protein>
<evidence type="ECO:0000256" key="3">
    <source>
        <dbReference type="SAM" id="MobiDB-lite"/>
    </source>
</evidence>
<dbReference type="Proteomes" id="UP001497522">
    <property type="component" value="Chromosome 10"/>
</dbReference>
<evidence type="ECO:0000256" key="1">
    <source>
        <dbReference type="ARBA" id="ARBA00022963"/>
    </source>
</evidence>
<gene>
    <name evidence="5" type="ORF">CSSPJE1EN2_LOCUS2510</name>
</gene>
<evidence type="ECO:0000313" key="5">
    <source>
        <dbReference type="EMBL" id="CAK9859515.1"/>
    </source>
</evidence>
<sequence length="549" mass="59793">MKTLKEMEKEAAGGMPPAADEEANNKTELGKPEECTADELHYVAVPGTPWRLSLWRYLPSTKGPKRNHPVLMLSGIGTNAIGFDLDPSVSLARYLSGAGFDTWILEVRGAGLSKREVKKEDKPMAAQETTEIMTEVQKSADTQGITSVKKVNDESVLGQETKAMEKVDDSLQDEETMATRLTNSVLQLSQKLSGLVSEGQSQLLSAKFIEKISSLLEDGVLTGRLGELRERLTSLVEGRYNNSTLSTQIADLTKRVTLLLEEGQRSVSPRVSNLQETLNATIGEFQEILDLIAEYDWDFDNYLTEDVPAAMDYVLSHSASRDGKVLGVGHSMGGILLYAMLATRAKQAALAGAVTVASSLDYGVSNTSLKHLLPLADPAVLFNVPVIPLGALMSALHPLVSRPPYALSYLGYQVSARQMMDPALFKKLVLNNFCTVPVKLLLQLATVFQPGGLQDRSGTVIYKDGLKSCKVPVLAIAGDLDLICPPAAVLDTIKAFPGATVTYKLFGGKHERHYGHYDLLCARTAKREVFPIVEDFLEKCDGSKSRFVN</sequence>
<keyword evidence="6" id="KW-1185">Reference proteome</keyword>
<evidence type="ECO:0000259" key="4">
    <source>
        <dbReference type="Pfam" id="PF12697"/>
    </source>
</evidence>
<dbReference type="InterPro" id="IPR016969">
    <property type="entry name" value="UCP031088_abhydr"/>
</dbReference>